<comment type="catalytic activity">
    <reaction evidence="7">
        <text>ATP + H2O = ADP + phosphate + H(+)</text>
        <dbReference type="Rhea" id="RHEA:13065"/>
        <dbReference type="ChEBI" id="CHEBI:15377"/>
        <dbReference type="ChEBI" id="CHEBI:15378"/>
        <dbReference type="ChEBI" id="CHEBI:30616"/>
        <dbReference type="ChEBI" id="CHEBI:43474"/>
        <dbReference type="ChEBI" id="CHEBI:456216"/>
        <dbReference type="EC" id="3.6.4.13"/>
    </reaction>
</comment>
<evidence type="ECO:0000256" key="6">
    <source>
        <dbReference type="ARBA" id="ARBA00022840"/>
    </source>
</evidence>
<feature type="domain" description="CS" evidence="9">
    <location>
        <begin position="10"/>
        <end position="97"/>
    </location>
</feature>
<sequence>MSVPNLVTKCSSPNILWYQTDITVIIRILLPDVNKYYLRVECDHLLFSTKVNSKNYYLCLYLFGVVFAEKTSHRNTGREIKITLQKAQRWIKWLRLYVERTKNPLINVDTDHIHADECIIKERESFTQFKLRNNITNIMPDVPSSDEAESDDEDVDMIFD</sequence>
<keyword evidence="2" id="KW-0677">Repeat</keyword>
<dbReference type="GeneID" id="108628587"/>
<keyword evidence="3" id="KW-0547">Nucleotide-binding</keyword>
<evidence type="ECO:0000256" key="4">
    <source>
        <dbReference type="ARBA" id="ARBA00022801"/>
    </source>
</evidence>
<dbReference type="Proteomes" id="UP000694925">
    <property type="component" value="Unplaced"/>
</dbReference>
<dbReference type="GO" id="GO:0016787">
    <property type="term" value="F:hydrolase activity"/>
    <property type="evidence" value="ECO:0007669"/>
    <property type="project" value="UniProtKB-KW"/>
</dbReference>
<keyword evidence="10" id="KW-1185">Reference proteome</keyword>
<evidence type="ECO:0000256" key="2">
    <source>
        <dbReference type="ARBA" id="ARBA00022737"/>
    </source>
</evidence>
<proteinExistence type="predicted"/>
<evidence type="ECO:0000256" key="1">
    <source>
        <dbReference type="ARBA" id="ARBA00012552"/>
    </source>
</evidence>
<protein>
    <recommendedName>
        <fullName evidence="1">RNA helicase</fullName>
        <ecNumber evidence="1">3.6.4.13</ecNumber>
    </recommendedName>
</protein>
<dbReference type="PROSITE" id="PS51203">
    <property type="entry name" value="CS"/>
    <property type="match status" value="1"/>
</dbReference>
<dbReference type="SUPFAM" id="SSF49764">
    <property type="entry name" value="HSP20-like chaperones"/>
    <property type="match status" value="1"/>
</dbReference>
<dbReference type="InterPro" id="IPR008978">
    <property type="entry name" value="HSP20-like_chaperone"/>
</dbReference>
<organism evidence="10 11">
    <name type="scientific">Ceratina calcarata</name>
    <dbReference type="NCBI Taxonomy" id="156304"/>
    <lineage>
        <taxon>Eukaryota</taxon>
        <taxon>Metazoa</taxon>
        <taxon>Ecdysozoa</taxon>
        <taxon>Arthropoda</taxon>
        <taxon>Hexapoda</taxon>
        <taxon>Insecta</taxon>
        <taxon>Pterygota</taxon>
        <taxon>Neoptera</taxon>
        <taxon>Endopterygota</taxon>
        <taxon>Hymenoptera</taxon>
        <taxon>Apocrita</taxon>
        <taxon>Aculeata</taxon>
        <taxon>Apoidea</taxon>
        <taxon>Anthophila</taxon>
        <taxon>Apidae</taxon>
        <taxon>Ceratina</taxon>
        <taxon>Zadontomerus</taxon>
    </lineage>
</organism>
<evidence type="ECO:0000259" key="9">
    <source>
        <dbReference type="PROSITE" id="PS51203"/>
    </source>
</evidence>
<name>A0AAJ7J7S1_9HYME</name>
<dbReference type="InterPro" id="IPR007052">
    <property type="entry name" value="CS_dom"/>
</dbReference>
<dbReference type="Pfam" id="PF04969">
    <property type="entry name" value="CS"/>
    <property type="match status" value="1"/>
</dbReference>
<dbReference type="RefSeq" id="XP_017886096.1">
    <property type="nucleotide sequence ID" value="XM_018030607.2"/>
</dbReference>
<evidence type="ECO:0000313" key="10">
    <source>
        <dbReference type="Proteomes" id="UP000694925"/>
    </source>
</evidence>
<gene>
    <name evidence="11" type="primary">LOC108628587</name>
</gene>
<dbReference type="KEGG" id="ccal:108628587"/>
<evidence type="ECO:0000256" key="5">
    <source>
        <dbReference type="ARBA" id="ARBA00022806"/>
    </source>
</evidence>
<keyword evidence="6" id="KW-0067">ATP-binding</keyword>
<dbReference type="Gene3D" id="2.60.40.790">
    <property type="match status" value="1"/>
</dbReference>
<keyword evidence="5" id="KW-0347">Helicase</keyword>
<feature type="compositionally biased region" description="Acidic residues" evidence="8">
    <location>
        <begin position="144"/>
        <end position="160"/>
    </location>
</feature>
<dbReference type="CDD" id="cd06463">
    <property type="entry name" value="p23_like"/>
    <property type="match status" value="1"/>
</dbReference>
<dbReference type="GO" id="GO:0042078">
    <property type="term" value="P:germ-line stem cell division"/>
    <property type="evidence" value="ECO:0007669"/>
    <property type="project" value="TreeGrafter"/>
</dbReference>
<reference evidence="11" key="1">
    <citation type="submission" date="2025-08" db="UniProtKB">
        <authorList>
            <consortium name="RefSeq"/>
        </authorList>
    </citation>
    <scope>IDENTIFICATION</scope>
    <source>
        <tissue evidence="11">Whole body</tissue>
    </source>
</reference>
<dbReference type="GO" id="GO:0005524">
    <property type="term" value="F:ATP binding"/>
    <property type="evidence" value="ECO:0007669"/>
    <property type="project" value="UniProtKB-KW"/>
</dbReference>
<dbReference type="GO" id="GO:0003724">
    <property type="term" value="F:RNA helicase activity"/>
    <property type="evidence" value="ECO:0007669"/>
    <property type="project" value="UniProtKB-EC"/>
</dbReference>
<evidence type="ECO:0000256" key="3">
    <source>
        <dbReference type="ARBA" id="ARBA00022741"/>
    </source>
</evidence>
<evidence type="ECO:0000313" key="11">
    <source>
        <dbReference type="RefSeq" id="XP_017886096.1"/>
    </source>
</evidence>
<keyword evidence="4" id="KW-0378">Hydrolase</keyword>
<dbReference type="PANTHER" id="PTHR22655">
    <property type="entry name" value="ATP-DEPENDENT RNA HELICASE TDRD12-RELATED"/>
    <property type="match status" value="1"/>
</dbReference>
<dbReference type="AlphaFoldDB" id="A0AAJ7J7S1"/>
<feature type="region of interest" description="Disordered" evidence="8">
    <location>
        <begin position="140"/>
        <end position="160"/>
    </location>
</feature>
<evidence type="ECO:0000256" key="7">
    <source>
        <dbReference type="ARBA" id="ARBA00047984"/>
    </source>
</evidence>
<evidence type="ECO:0000256" key="8">
    <source>
        <dbReference type="SAM" id="MobiDB-lite"/>
    </source>
</evidence>
<accession>A0AAJ7J7S1</accession>
<dbReference type="EC" id="3.6.4.13" evidence="1"/>
<dbReference type="PANTHER" id="PTHR22655:SF2">
    <property type="entry name" value="ATP-DEPENDENT RNA HELICASE TDRD12-RELATED"/>
    <property type="match status" value="1"/>
</dbReference>